<dbReference type="EMBL" id="LNVX01000569">
    <property type="protein sequence ID" value="OEG69759.1"/>
    <property type="molecule type" value="Genomic_DNA"/>
</dbReference>
<dbReference type="InterPro" id="IPR050385">
    <property type="entry name" value="Archaeal_FAD_synthase"/>
</dbReference>
<dbReference type="PANTHER" id="PTHR43793:SF2">
    <property type="entry name" value="BIFUNCTIONAL PROTEIN HLDE"/>
    <property type="match status" value="1"/>
</dbReference>
<evidence type="ECO:0000256" key="2">
    <source>
        <dbReference type="ARBA" id="ARBA00022695"/>
    </source>
</evidence>
<reference evidence="5 6" key="1">
    <citation type="submission" date="2015-11" db="EMBL/GenBank/DDBJ databases">
        <title>Evidence for parallel genomic evolution in an endosymbiosis of termite gut flagellates.</title>
        <authorList>
            <person name="Zheng H."/>
        </authorList>
    </citation>
    <scope>NUCLEOTIDE SEQUENCE [LARGE SCALE GENOMIC DNA]</scope>
    <source>
        <strain evidence="5 6">CET450</strain>
    </source>
</reference>
<dbReference type="EMBL" id="LNVX01000568">
    <property type="protein sequence ID" value="OEG69765.1"/>
    <property type="molecule type" value="Genomic_DNA"/>
</dbReference>
<organism evidence="5 6">
    <name type="scientific">Endomicrobium trichonymphae</name>
    <dbReference type="NCBI Taxonomy" id="1408204"/>
    <lineage>
        <taxon>Bacteria</taxon>
        <taxon>Pseudomonadati</taxon>
        <taxon>Elusimicrobiota</taxon>
        <taxon>Endomicrobiia</taxon>
        <taxon>Endomicrobiales</taxon>
        <taxon>Endomicrobiaceae</taxon>
        <taxon>Candidatus Endomicrobiellum</taxon>
    </lineage>
</organism>
<keyword evidence="6" id="KW-1185">Reference proteome</keyword>
<dbReference type="Pfam" id="PF01467">
    <property type="entry name" value="CTP_transf_like"/>
    <property type="match status" value="1"/>
</dbReference>
<comment type="caution">
    <text evidence="5">The sequence shown here is derived from an EMBL/GenBank/DDBJ whole genome shotgun (WGS) entry which is preliminary data.</text>
</comment>
<keyword evidence="2" id="KW-0548">Nucleotidyltransferase</keyword>
<evidence type="ECO:0000313" key="6">
    <source>
        <dbReference type="Proteomes" id="UP000095237"/>
    </source>
</evidence>
<dbReference type="InterPro" id="IPR004821">
    <property type="entry name" value="Cyt_trans-like"/>
</dbReference>
<protein>
    <recommendedName>
        <fullName evidence="3">Cytidyltransferase-like domain-containing protein</fullName>
    </recommendedName>
</protein>
<evidence type="ECO:0000313" key="4">
    <source>
        <dbReference type="EMBL" id="OEG69759.1"/>
    </source>
</evidence>
<proteinExistence type="predicted"/>
<evidence type="ECO:0000313" key="5">
    <source>
        <dbReference type="EMBL" id="OEG69765.1"/>
    </source>
</evidence>
<feature type="domain" description="Cytidyltransferase-like" evidence="3">
    <location>
        <begin position="2"/>
        <end position="96"/>
    </location>
</feature>
<keyword evidence="1" id="KW-0808">Transferase</keyword>
<dbReference type="SUPFAM" id="SSF52374">
    <property type="entry name" value="Nucleotidylyl transferase"/>
    <property type="match status" value="1"/>
</dbReference>
<name>A0A1E5IH95_ENDTX</name>
<evidence type="ECO:0000256" key="1">
    <source>
        <dbReference type="ARBA" id="ARBA00022679"/>
    </source>
</evidence>
<gene>
    <name evidence="5" type="ORF">ATZ36_07600</name>
    <name evidence="4" type="ORF">ATZ36_07625</name>
</gene>
<evidence type="ECO:0000259" key="3">
    <source>
        <dbReference type="Pfam" id="PF01467"/>
    </source>
</evidence>
<dbReference type="Gene3D" id="3.40.50.620">
    <property type="entry name" value="HUPs"/>
    <property type="match status" value="1"/>
</dbReference>
<accession>A0A1E5IH95</accession>
<dbReference type="AlphaFoldDB" id="A0A1E5IH95"/>
<dbReference type="Proteomes" id="UP000095237">
    <property type="component" value="Unassembled WGS sequence"/>
</dbReference>
<sequence>MGDILIVAINSDKSLSCLKGPQRPLYGEKERVKLLLSLKSIDYVFVFGEQMPKEILSELPPDILVKDGDYKLSEIVGKEYVKKVCIVPFVICKRKINDKFNKSDNNCYGSKKM</sequence>
<dbReference type="PANTHER" id="PTHR43793">
    <property type="entry name" value="FAD SYNTHASE"/>
    <property type="match status" value="1"/>
</dbReference>
<dbReference type="InterPro" id="IPR014729">
    <property type="entry name" value="Rossmann-like_a/b/a_fold"/>
</dbReference>
<dbReference type="GO" id="GO:0016779">
    <property type="term" value="F:nucleotidyltransferase activity"/>
    <property type="evidence" value="ECO:0007669"/>
    <property type="project" value="UniProtKB-KW"/>
</dbReference>